<proteinExistence type="inferred from homology"/>
<dbReference type="InterPro" id="IPR002018">
    <property type="entry name" value="CarbesteraseB"/>
</dbReference>
<evidence type="ECO:0000256" key="2">
    <source>
        <dbReference type="ARBA" id="ARBA00022801"/>
    </source>
</evidence>
<dbReference type="Proteomes" id="UP000023758">
    <property type="component" value="Unassembled WGS sequence"/>
</dbReference>
<dbReference type="PANTHER" id="PTHR43918">
    <property type="entry name" value="ACETYLCHOLINESTERASE"/>
    <property type="match status" value="1"/>
</dbReference>
<dbReference type="InterPro" id="IPR019819">
    <property type="entry name" value="Carboxylesterase_B_CS"/>
</dbReference>
<feature type="domain" description="Carboxylesterase type B" evidence="5">
    <location>
        <begin position="37"/>
        <end position="502"/>
    </location>
</feature>
<name>A0A022VW21_TRIRU</name>
<reference evidence="6" key="1">
    <citation type="submission" date="2014-02" db="EMBL/GenBank/DDBJ databases">
        <title>The Genome Sequence of Trichophyton rubrum (morphotype fischeri) CBS 288.86.</title>
        <authorList>
            <consortium name="The Broad Institute Genomics Platform"/>
            <person name="Cuomo C.A."/>
            <person name="White T.C."/>
            <person name="Graser Y."/>
            <person name="Martinez-Rossi N."/>
            <person name="Heitman J."/>
            <person name="Young S.K."/>
            <person name="Zeng Q."/>
            <person name="Gargeya S."/>
            <person name="Abouelleil A."/>
            <person name="Alvarado L."/>
            <person name="Chapman S.B."/>
            <person name="Gainer-Dewar J."/>
            <person name="Goldberg J."/>
            <person name="Griggs A."/>
            <person name="Gujja S."/>
            <person name="Hansen M."/>
            <person name="Howarth C."/>
            <person name="Imamovic A."/>
            <person name="Larimer J."/>
            <person name="Martinez D."/>
            <person name="Murphy C."/>
            <person name="Pearson M.D."/>
            <person name="Persinoti G."/>
            <person name="Poon T."/>
            <person name="Priest M."/>
            <person name="Roberts A.D."/>
            <person name="Saif S."/>
            <person name="Shea T.D."/>
            <person name="Sykes S.N."/>
            <person name="Wortman J."/>
            <person name="Nusbaum C."/>
            <person name="Birren B."/>
        </authorList>
    </citation>
    <scope>NUCLEOTIDE SEQUENCE [LARGE SCALE GENOMIC DNA]</scope>
    <source>
        <strain evidence="6">CBS 288.86</strain>
    </source>
</reference>
<dbReference type="InterPro" id="IPR000997">
    <property type="entry name" value="Cholinesterase"/>
</dbReference>
<dbReference type="PRINTS" id="PR00878">
    <property type="entry name" value="CHOLNESTRASE"/>
</dbReference>
<dbReference type="AlphaFoldDB" id="A0A022VW21"/>
<dbReference type="ESTHER" id="trivh-d4d6w6">
    <property type="family name" value="Fungal_carboxylesterase_lipase"/>
</dbReference>
<dbReference type="InterPro" id="IPR019826">
    <property type="entry name" value="Carboxylesterase_B_AS"/>
</dbReference>
<comment type="similarity">
    <text evidence="1 4">Belongs to the type-B carboxylesterase/lipase family.</text>
</comment>
<accession>A0A022VW21</accession>
<evidence type="ECO:0000256" key="4">
    <source>
        <dbReference type="RuleBase" id="RU361235"/>
    </source>
</evidence>
<dbReference type="EC" id="3.1.1.-" evidence="4"/>
<dbReference type="HOGENOM" id="CLU_006586_15_0_1"/>
<dbReference type="EMBL" id="KK207889">
    <property type="protein sequence ID" value="EZF50089.1"/>
    <property type="molecule type" value="Genomic_DNA"/>
</dbReference>
<evidence type="ECO:0000313" key="6">
    <source>
        <dbReference type="EMBL" id="EZF50089.1"/>
    </source>
</evidence>
<dbReference type="Gene3D" id="3.40.50.1820">
    <property type="entry name" value="alpha/beta hydrolase"/>
    <property type="match status" value="1"/>
</dbReference>
<dbReference type="OrthoDB" id="408631at2759"/>
<dbReference type="GO" id="GO:0004104">
    <property type="term" value="F:cholinesterase activity"/>
    <property type="evidence" value="ECO:0007669"/>
    <property type="project" value="InterPro"/>
</dbReference>
<evidence type="ECO:0000256" key="3">
    <source>
        <dbReference type="ARBA" id="ARBA00023157"/>
    </source>
</evidence>
<evidence type="ECO:0000256" key="1">
    <source>
        <dbReference type="ARBA" id="ARBA00005964"/>
    </source>
</evidence>
<dbReference type="InterPro" id="IPR050654">
    <property type="entry name" value="AChE-related_enzymes"/>
</dbReference>
<organism evidence="6">
    <name type="scientific">Trichophyton rubrum CBS 288.86</name>
    <dbReference type="NCBI Taxonomy" id="1215330"/>
    <lineage>
        <taxon>Eukaryota</taxon>
        <taxon>Fungi</taxon>
        <taxon>Dikarya</taxon>
        <taxon>Ascomycota</taxon>
        <taxon>Pezizomycotina</taxon>
        <taxon>Eurotiomycetes</taxon>
        <taxon>Eurotiomycetidae</taxon>
        <taxon>Onygenales</taxon>
        <taxon>Arthrodermataceae</taxon>
        <taxon>Trichophyton</taxon>
    </lineage>
</organism>
<keyword evidence="4" id="KW-0732">Signal</keyword>
<feature type="signal peptide" evidence="4">
    <location>
        <begin position="1"/>
        <end position="19"/>
    </location>
</feature>
<dbReference type="PROSITE" id="PS00941">
    <property type="entry name" value="CARBOXYLESTERASE_B_2"/>
    <property type="match status" value="1"/>
</dbReference>
<keyword evidence="2 4" id="KW-0378">Hydrolase</keyword>
<dbReference type="SUPFAM" id="SSF53474">
    <property type="entry name" value="alpha/beta-Hydrolases"/>
    <property type="match status" value="1"/>
</dbReference>
<dbReference type="InterPro" id="IPR029058">
    <property type="entry name" value="AB_hydrolase_fold"/>
</dbReference>
<sequence length="542" mass="58753">MRFLLKTLALCTVFIRASTSSPLERLSSHDNNNDHTSPVVTIDSGVIIGKNAHVPGSTETVHQFLGIPFAKPPVKNLRFSPPEHPLPWHKPLHTSKSPPACIQDFGNKTSGSEFQKALFNTPPAPGESEDCLYLNVYRPKGDYKGKPILFWTFGGGYRFGASSYPFYDGSSLAANQDIIVVTANYRTNLFGFPRSPQLPLDKRNLGILDQRLALDWVKRNVHAFGGDPNKVTIAGQSAGAVSVGHLINTAPVNLPFRAAILQSGSSLFQLPPSPPNSEFSSWTGLVQCLNCTSSSDAAVLECVRGASVGTLRKILLETGLPFQTPNMDDVTVLESPAKAYAAGKAAKVPILIGSTLDDGSTFAYGKGDNVTAFINSLSFPPELVEAIIKLYSPNSTATASLSMGRQIISQMITDLTFRCPAGFVANLTATTLKVPVWQYLFNDPAASHPDYAELGVYHTSDIAYVFGTQGLRDPGQANKLWLQKLWADFVKNPQAGPSWKQYPSVGLLREDGANAIATEDVKTLDPICRVWDKLYSSALLKH</sequence>
<feature type="chain" id="PRO_5005101402" description="Carboxylic ester hydrolase" evidence="4">
    <location>
        <begin position="20"/>
        <end position="542"/>
    </location>
</feature>
<keyword evidence="3" id="KW-1015">Disulfide bond</keyword>
<dbReference type="PANTHER" id="PTHR43918:SF4">
    <property type="entry name" value="CARBOXYLIC ESTER HYDROLASE"/>
    <property type="match status" value="1"/>
</dbReference>
<evidence type="ECO:0000259" key="5">
    <source>
        <dbReference type="Pfam" id="PF00135"/>
    </source>
</evidence>
<gene>
    <name evidence="6" type="ORF">H103_06205</name>
</gene>
<dbReference type="Pfam" id="PF00135">
    <property type="entry name" value="COesterase"/>
    <property type="match status" value="1"/>
</dbReference>
<dbReference type="PROSITE" id="PS00122">
    <property type="entry name" value="CARBOXYLESTERASE_B_1"/>
    <property type="match status" value="1"/>
</dbReference>
<protein>
    <recommendedName>
        <fullName evidence="4">Carboxylic ester hydrolase</fullName>
        <ecNumber evidence="4">3.1.1.-</ecNumber>
    </recommendedName>
</protein>